<organism evidence="2 3">
    <name type="scientific">Aedes albopictus</name>
    <name type="common">Asian tiger mosquito</name>
    <name type="synonym">Stegomyia albopicta</name>
    <dbReference type="NCBI Taxonomy" id="7160"/>
    <lineage>
        <taxon>Eukaryota</taxon>
        <taxon>Metazoa</taxon>
        <taxon>Ecdysozoa</taxon>
        <taxon>Arthropoda</taxon>
        <taxon>Hexapoda</taxon>
        <taxon>Insecta</taxon>
        <taxon>Pterygota</taxon>
        <taxon>Neoptera</taxon>
        <taxon>Endopterygota</taxon>
        <taxon>Diptera</taxon>
        <taxon>Nematocera</taxon>
        <taxon>Culicoidea</taxon>
        <taxon>Culicidae</taxon>
        <taxon>Culicinae</taxon>
        <taxon>Aedini</taxon>
        <taxon>Aedes</taxon>
        <taxon>Stegomyia</taxon>
    </lineage>
</organism>
<dbReference type="Pfam" id="PF05380">
    <property type="entry name" value="Peptidase_A17"/>
    <property type="match status" value="1"/>
</dbReference>
<dbReference type="GeneID" id="134291008"/>
<evidence type="ECO:0000313" key="2">
    <source>
        <dbReference type="EnsemblMetazoa" id="AALFPA23_016901.P24683"/>
    </source>
</evidence>
<reference evidence="3" key="1">
    <citation type="journal article" date="2015" name="Proc. Natl. Acad. Sci. U.S.A.">
        <title>Genome sequence of the Asian Tiger mosquito, Aedes albopictus, reveals insights into its biology, genetics, and evolution.</title>
        <authorList>
            <person name="Chen X.G."/>
            <person name="Jiang X."/>
            <person name="Gu J."/>
            <person name="Xu M."/>
            <person name="Wu Y."/>
            <person name="Deng Y."/>
            <person name="Zhang C."/>
            <person name="Bonizzoni M."/>
            <person name="Dermauw W."/>
            <person name="Vontas J."/>
            <person name="Armbruster P."/>
            <person name="Huang X."/>
            <person name="Yang Y."/>
            <person name="Zhang H."/>
            <person name="He W."/>
            <person name="Peng H."/>
            <person name="Liu Y."/>
            <person name="Wu K."/>
            <person name="Chen J."/>
            <person name="Lirakis M."/>
            <person name="Topalis P."/>
            <person name="Van Leeuwen T."/>
            <person name="Hall A.B."/>
            <person name="Jiang X."/>
            <person name="Thorpe C."/>
            <person name="Mueller R.L."/>
            <person name="Sun C."/>
            <person name="Waterhouse R.M."/>
            <person name="Yan G."/>
            <person name="Tu Z.J."/>
            <person name="Fang X."/>
            <person name="James A.A."/>
        </authorList>
    </citation>
    <scope>NUCLEOTIDE SEQUENCE [LARGE SCALE GENOMIC DNA]</scope>
    <source>
        <strain evidence="3">Foshan</strain>
    </source>
</reference>
<feature type="domain" description="Reverse transcriptase" evidence="1">
    <location>
        <begin position="20"/>
        <end position="138"/>
    </location>
</feature>
<dbReference type="PANTHER" id="PTHR47331">
    <property type="entry name" value="PHD-TYPE DOMAIN-CONTAINING PROTEIN"/>
    <property type="match status" value="1"/>
</dbReference>
<name>A0ABM1ZBI8_AEDAL</name>
<dbReference type="Gene3D" id="3.10.10.10">
    <property type="entry name" value="HIV Type 1 Reverse Transcriptase, subunit A, domain 1"/>
    <property type="match status" value="1"/>
</dbReference>
<dbReference type="InterPro" id="IPR000477">
    <property type="entry name" value="RT_dom"/>
</dbReference>
<keyword evidence="3" id="KW-1185">Reference proteome</keyword>
<evidence type="ECO:0000313" key="3">
    <source>
        <dbReference type="Proteomes" id="UP000069940"/>
    </source>
</evidence>
<reference evidence="2" key="2">
    <citation type="submission" date="2025-05" db="UniProtKB">
        <authorList>
            <consortium name="EnsemblMetazoa"/>
        </authorList>
    </citation>
    <scope>IDENTIFICATION</scope>
    <source>
        <strain evidence="2">Foshan</strain>
    </source>
</reference>
<dbReference type="RefSeq" id="XP_062714235.1">
    <property type="nucleotide sequence ID" value="XM_062858251.1"/>
</dbReference>
<dbReference type="InterPro" id="IPR008042">
    <property type="entry name" value="Retrotrans_Pao"/>
</dbReference>
<proteinExistence type="predicted"/>
<dbReference type="Gene3D" id="3.30.420.10">
    <property type="entry name" value="Ribonuclease H-like superfamily/Ribonuclease H"/>
    <property type="match status" value="1"/>
</dbReference>
<dbReference type="EnsemblMetazoa" id="AALFPA23_016901.R24683">
    <property type="protein sequence ID" value="AALFPA23_016901.P24683"/>
    <property type="gene ID" value="AALFPA23_016901"/>
</dbReference>
<accession>A0ABM1ZBI8</accession>
<sequence length="775" mass="89389">MLLKGPDLLTSLFAVLLRFRQRSIAVCGDIREMFHQIQIIPQDKQYQRFLFRERQDEEPEIYVMDVATFGATCSPCSSQFVKNKNAKEFESEFPKATEAIINAHYVDDFLDSVDSVEEAVKLIQDIKHVHAQGGLEIRNFMSNSAEVLLQVGEPRNLQRKSLDLDGSISTERVLGMVWKPVEDAFTFDVILKEDLAQFLVEPVLPTKRHVLRLVMSLFDPYGFIAHFVVQGKILMQHIWRTGTEWDEEIAPELFEIWRDWIHLLERLQEVEVPRCFFGEISSQVSANIQLHVFVDATKTKVAPLKPLSIPRLELQACIIGCRLMETISAALNLNIEERYFWTDSTTALAWIKSDSRRYHPYVAFRNVADVATKWGNGPGFQPDSRWYVGEPFLYKSKSEWPKQAQKQERTKEELRAVFHLHRELPEPLIDVTRFSNWNRLLRTAAYVYRAVRKFRKEKINGNLTSDELLQGENFLWRQTQFQAYPDEYSVLEYNSQHPNEVPMILEKGSKLYTESPFMDEAGVIRINSRISAAPTAAYETKYPVILPKDHHTTRLLVDNYHRHFLHSSNNTVLNEVRQRYRISQLRSVIKRIAKDCQHCKIRKAVPRSPMMAPLPAARLTPNIRAFSYTGVDYFGPLLVKQGRSLVKRWVALFTCLTIRAVHLEIVHNLSTQSCVLAIRRFISRRGAPAAFYSGNGTCFKGASRLLREQIQSIHENCAVTFTNARTTWHFNPPSAPHMGGCWERMVRSVKTAMTAIAEHPRHSSDEVLETVVLEA</sequence>
<dbReference type="InterPro" id="IPR036397">
    <property type="entry name" value="RNaseH_sf"/>
</dbReference>
<evidence type="ECO:0000259" key="1">
    <source>
        <dbReference type="Pfam" id="PF00078"/>
    </source>
</evidence>
<dbReference type="Pfam" id="PF00078">
    <property type="entry name" value="RVT_1"/>
    <property type="match status" value="1"/>
</dbReference>
<dbReference type="InterPro" id="IPR043128">
    <property type="entry name" value="Rev_trsase/Diguanyl_cyclase"/>
</dbReference>
<dbReference type="Proteomes" id="UP000069940">
    <property type="component" value="Unassembled WGS sequence"/>
</dbReference>
<dbReference type="Gene3D" id="3.30.70.270">
    <property type="match status" value="1"/>
</dbReference>
<dbReference type="SUPFAM" id="SSF53098">
    <property type="entry name" value="Ribonuclease H-like"/>
    <property type="match status" value="1"/>
</dbReference>
<dbReference type="InterPro" id="IPR043502">
    <property type="entry name" value="DNA/RNA_pol_sf"/>
</dbReference>
<dbReference type="InterPro" id="IPR012337">
    <property type="entry name" value="RNaseH-like_sf"/>
</dbReference>
<protein>
    <recommendedName>
        <fullName evidence="1">Reverse transcriptase domain-containing protein</fullName>
    </recommendedName>
</protein>
<dbReference type="SUPFAM" id="SSF56672">
    <property type="entry name" value="DNA/RNA polymerases"/>
    <property type="match status" value="1"/>
</dbReference>